<feature type="signal peptide" evidence="1">
    <location>
        <begin position="1"/>
        <end position="31"/>
    </location>
</feature>
<dbReference type="Pfam" id="PF01547">
    <property type="entry name" value="SBP_bac_1"/>
    <property type="match status" value="1"/>
</dbReference>
<dbReference type="Proteomes" id="UP000296469">
    <property type="component" value="Chromosome"/>
</dbReference>
<organism evidence="2 3">
    <name type="scientific">Cellulomonas shaoxiangyii</name>
    <dbReference type="NCBI Taxonomy" id="2566013"/>
    <lineage>
        <taxon>Bacteria</taxon>
        <taxon>Bacillati</taxon>
        <taxon>Actinomycetota</taxon>
        <taxon>Actinomycetes</taxon>
        <taxon>Micrococcales</taxon>
        <taxon>Cellulomonadaceae</taxon>
        <taxon>Cellulomonas</taxon>
    </lineage>
</organism>
<dbReference type="InterPro" id="IPR050490">
    <property type="entry name" value="Bact_solute-bd_prot1"/>
</dbReference>
<name>A0A4V1CN48_9CELL</name>
<reference evidence="2 3" key="1">
    <citation type="submission" date="2019-04" db="EMBL/GenBank/DDBJ databases">
        <title>Isolation and identification of Cellulomonas shaoxiangyii sp. Nov. isolated from feces of the Tibetan antelopes (Pantholops hodgsonii) in the Qinghai-Tibet plateau of China.</title>
        <authorList>
            <person name="Tian Z."/>
        </authorList>
    </citation>
    <scope>NUCLEOTIDE SEQUENCE [LARGE SCALE GENOMIC DNA]</scope>
    <source>
        <strain evidence="2 3">Z28</strain>
    </source>
</reference>
<dbReference type="OrthoDB" id="2515046at2"/>
<dbReference type="EMBL" id="CP039291">
    <property type="protein sequence ID" value="QCB95195.1"/>
    <property type="molecule type" value="Genomic_DNA"/>
</dbReference>
<dbReference type="PANTHER" id="PTHR43649">
    <property type="entry name" value="ARABINOSE-BINDING PROTEIN-RELATED"/>
    <property type="match status" value="1"/>
</dbReference>
<dbReference type="SUPFAM" id="SSF53850">
    <property type="entry name" value="Periplasmic binding protein-like II"/>
    <property type="match status" value="1"/>
</dbReference>
<sequence length="456" mass="49646">MHRPVTRAARRPTVRLAVAASGAALLLAACAGGPAPGATPRSEPVSQTEREEALSTPTELLFWTWVPDIQNQVDLFMAEYPAIDVELVNVGQGSPHYQKLRTALRSGRGVPDVAQVEFQYLSSFTLGEHLMDLAPYGAAELEDDYADWIWDQVSEGDAVYGIPQDVGPMGNLYREDLLAQAGVTPPATWEEFAAAARTYRAAMPDSYLTNLPGNDAGQLVGLLWQSGARPFGYDGEETVTIDLDTPQVQRVVELWDTLIREDLVAVDPDFTDQWYQGLSNGRYASWQAAAWGPVYLQGTAGTTSGLWRAAPIPQWAPGENVSSNWGGSTDAVLTTTQNPVAAAELARWINTEEEPAVRLATEQFLFPAYDPVLTHPDFVGQEAEFYGGQRVNQVFAEITGTVSSDFGWLPFTDYVYASYNETVGAAIADRDPLAPAVEAWAADLVAYAQEQGFTVE</sequence>
<evidence type="ECO:0000313" key="3">
    <source>
        <dbReference type="Proteomes" id="UP000296469"/>
    </source>
</evidence>
<dbReference type="Gene3D" id="3.40.190.10">
    <property type="entry name" value="Periplasmic binding protein-like II"/>
    <property type="match status" value="3"/>
</dbReference>
<keyword evidence="1" id="KW-0732">Signal</keyword>
<feature type="chain" id="PRO_5038379686" evidence="1">
    <location>
        <begin position="32"/>
        <end position="456"/>
    </location>
</feature>
<proteinExistence type="predicted"/>
<evidence type="ECO:0000313" key="2">
    <source>
        <dbReference type="EMBL" id="QCB95195.1"/>
    </source>
</evidence>
<evidence type="ECO:0000256" key="1">
    <source>
        <dbReference type="SAM" id="SignalP"/>
    </source>
</evidence>
<dbReference type="InterPro" id="IPR006059">
    <property type="entry name" value="SBP"/>
</dbReference>
<dbReference type="PROSITE" id="PS51257">
    <property type="entry name" value="PROKAR_LIPOPROTEIN"/>
    <property type="match status" value="1"/>
</dbReference>
<dbReference type="PANTHER" id="PTHR43649:SF14">
    <property type="entry name" value="BLR3389 PROTEIN"/>
    <property type="match status" value="1"/>
</dbReference>
<accession>A0A4V1CN48</accession>
<gene>
    <name evidence="2" type="ORF">E5225_04940</name>
</gene>
<dbReference type="AlphaFoldDB" id="A0A4V1CN48"/>
<dbReference type="KEGG" id="celz:E5225_04940"/>
<keyword evidence="3" id="KW-1185">Reference proteome</keyword>
<protein>
    <submittedName>
        <fullName evidence="2">Extracellular solute-binding protein</fullName>
    </submittedName>
</protein>